<dbReference type="Pfam" id="PF00270">
    <property type="entry name" value="DEAD"/>
    <property type="match status" value="1"/>
</dbReference>
<keyword evidence="12" id="KW-1185">Reference proteome</keyword>
<dbReference type="PROSITE" id="PS51195">
    <property type="entry name" value="Q_MOTIF"/>
    <property type="match status" value="1"/>
</dbReference>
<proteinExistence type="inferred from homology"/>
<evidence type="ECO:0000313" key="12">
    <source>
        <dbReference type="Proteomes" id="UP001224392"/>
    </source>
</evidence>
<dbReference type="EC" id="3.6.4.13" evidence="5"/>
<feature type="domain" description="DEAD-box RNA helicase Q" evidence="10">
    <location>
        <begin position="1"/>
        <end position="29"/>
    </location>
</feature>
<evidence type="ECO:0000313" key="11">
    <source>
        <dbReference type="EMBL" id="GMG86751.1"/>
    </source>
</evidence>
<comment type="function">
    <text evidence="5">DEAD-box RNA helicase involved in ribosome assembly. Has RNA-dependent ATPase activity and unwinds double-stranded RNA.</text>
</comment>
<dbReference type="PROSITE" id="PS00039">
    <property type="entry name" value="DEAD_ATP_HELICASE"/>
    <property type="match status" value="1"/>
</dbReference>
<reference evidence="11 12" key="1">
    <citation type="submission" date="2023-04" db="EMBL/GenBank/DDBJ databases">
        <title>Marinobulbifer ophiurae gen. nov., sp. Nov., isolate from tissue of brittle star Ophioplocus japonicus.</title>
        <authorList>
            <person name="Kawano K."/>
            <person name="Sawayama S."/>
            <person name="Nakagawa S."/>
        </authorList>
    </citation>
    <scope>NUCLEOTIDE SEQUENCE [LARGE SCALE GENOMIC DNA]</scope>
    <source>
        <strain evidence="11 12">NKW57</strain>
    </source>
</reference>
<dbReference type="SUPFAM" id="SSF52540">
    <property type="entry name" value="P-loop containing nucleoside triphosphate hydrolases"/>
    <property type="match status" value="1"/>
</dbReference>
<dbReference type="InterPro" id="IPR000629">
    <property type="entry name" value="RNA-helicase_DEAD-box_CS"/>
</dbReference>
<feature type="compositionally biased region" description="Polar residues" evidence="7">
    <location>
        <begin position="422"/>
        <end position="440"/>
    </location>
</feature>
<evidence type="ECO:0000256" key="5">
    <source>
        <dbReference type="HAMAP-Rule" id="MF_00968"/>
    </source>
</evidence>
<evidence type="ECO:0000256" key="2">
    <source>
        <dbReference type="ARBA" id="ARBA00022801"/>
    </source>
</evidence>
<evidence type="ECO:0000259" key="10">
    <source>
        <dbReference type="PROSITE" id="PS51195"/>
    </source>
</evidence>
<name>A0ABQ6LXG0_9GAMM</name>
<dbReference type="InterPro" id="IPR044742">
    <property type="entry name" value="DEAD/DEAH_RhlB"/>
</dbReference>
<evidence type="ECO:0000256" key="4">
    <source>
        <dbReference type="ARBA" id="ARBA00022840"/>
    </source>
</evidence>
<comment type="catalytic activity">
    <reaction evidence="5">
        <text>ATP + H2O = ADP + phosphate + H(+)</text>
        <dbReference type="Rhea" id="RHEA:13065"/>
        <dbReference type="ChEBI" id="CHEBI:15377"/>
        <dbReference type="ChEBI" id="CHEBI:15378"/>
        <dbReference type="ChEBI" id="CHEBI:30616"/>
        <dbReference type="ChEBI" id="CHEBI:43474"/>
        <dbReference type="ChEBI" id="CHEBI:456216"/>
        <dbReference type="EC" id="3.6.4.13"/>
    </reaction>
</comment>
<keyword evidence="2 5" id="KW-0378">Hydrolase</keyword>
<dbReference type="CDD" id="cd00268">
    <property type="entry name" value="DEADc"/>
    <property type="match status" value="1"/>
</dbReference>
<evidence type="ECO:0000259" key="8">
    <source>
        <dbReference type="PROSITE" id="PS51192"/>
    </source>
</evidence>
<sequence>MSFEALGLSAPILKAVAAQGYETPSPIQAKSIAPVIAGRDLMAAAQTGTGKTAGFTLPILEKLSNAKPVGARQARVLVLTPTRELAAQVGESVQTYSRYMKRIKSTVVFGGVKINPQIAHLRGGVDVLVATPGRLLDLYNQGAVKFDELEILVLDEADRMLDMGFIHDIKKILRILPKQRQNLLFSATFSDEIRALAKGLVNDPLEISVTPRNSTAKTVKQWICPVDKSRKPHLLCNLIHEHQWHQVLVFTRTKHGANRLTKQLEADGIRAAAIHGNKSQNARTKALAEFKSGKIGVLVATDIAARGIDIDQLPQVVNFDLPNVPEDYVHRIGRTGRAGADGQAVSLVSADEIKQLAAIERLINQQLTRKEIEGFEPDHALPESRGQRGNPQRKPQQNRGNGNRNENRNSEGRNGNGGKSAGNGQQRRGTSQARGAQSGNDRNDPNGNRAGQRRRRPSGNRSRQPA</sequence>
<dbReference type="GO" id="GO:0004386">
    <property type="term" value="F:helicase activity"/>
    <property type="evidence" value="ECO:0007669"/>
    <property type="project" value="UniProtKB-KW"/>
</dbReference>
<dbReference type="HAMAP" id="MF_00968">
    <property type="entry name" value="DEAD_helicase_RhlE"/>
    <property type="match status" value="1"/>
</dbReference>
<comment type="caution">
    <text evidence="11">The sequence shown here is derived from an EMBL/GenBank/DDBJ whole genome shotgun (WGS) entry which is preliminary data.</text>
</comment>
<dbReference type="CDD" id="cd18787">
    <property type="entry name" value="SF2_C_DEAD"/>
    <property type="match status" value="1"/>
</dbReference>
<dbReference type="PANTHER" id="PTHR47959:SF13">
    <property type="entry name" value="ATP-DEPENDENT RNA HELICASE RHLE"/>
    <property type="match status" value="1"/>
</dbReference>
<evidence type="ECO:0000256" key="6">
    <source>
        <dbReference type="PROSITE-ProRule" id="PRU00552"/>
    </source>
</evidence>
<feature type="compositionally biased region" description="Basic and acidic residues" evidence="7">
    <location>
        <begin position="375"/>
        <end position="386"/>
    </location>
</feature>
<dbReference type="InterPro" id="IPR050079">
    <property type="entry name" value="DEAD_box_RNA_helicase"/>
</dbReference>
<dbReference type="SMART" id="SM00487">
    <property type="entry name" value="DEXDc"/>
    <property type="match status" value="1"/>
</dbReference>
<keyword evidence="5" id="KW-0690">Ribosome biogenesis</keyword>
<keyword evidence="5" id="KW-0963">Cytoplasm</keyword>
<comment type="subcellular location">
    <subcellularLocation>
        <location evidence="5">Cytoplasm</location>
    </subcellularLocation>
</comment>
<gene>
    <name evidence="5" type="primary">rhlE</name>
    <name evidence="11" type="ORF">MNKW57_10720</name>
</gene>
<dbReference type="Pfam" id="PF00271">
    <property type="entry name" value="Helicase_C"/>
    <property type="match status" value="1"/>
</dbReference>
<dbReference type="PROSITE" id="PS51194">
    <property type="entry name" value="HELICASE_CTER"/>
    <property type="match status" value="1"/>
</dbReference>
<comment type="similarity">
    <text evidence="5">Belongs to the DEAD box helicase family. RhlE subfamily.</text>
</comment>
<keyword evidence="4 5" id="KW-0067">ATP-binding</keyword>
<evidence type="ECO:0000256" key="1">
    <source>
        <dbReference type="ARBA" id="ARBA00022741"/>
    </source>
</evidence>
<dbReference type="InterPro" id="IPR027417">
    <property type="entry name" value="P-loop_NTPase"/>
</dbReference>
<evidence type="ECO:0000259" key="9">
    <source>
        <dbReference type="PROSITE" id="PS51194"/>
    </source>
</evidence>
<keyword evidence="3 5" id="KW-0347">Helicase</keyword>
<feature type="domain" description="Helicase ATP-binding" evidence="8">
    <location>
        <begin position="32"/>
        <end position="207"/>
    </location>
</feature>
<evidence type="ECO:0000256" key="3">
    <source>
        <dbReference type="ARBA" id="ARBA00022806"/>
    </source>
</evidence>
<dbReference type="InterPro" id="IPR014001">
    <property type="entry name" value="Helicase_ATP-bd"/>
</dbReference>
<dbReference type="EMBL" id="BSYJ01000002">
    <property type="protein sequence ID" value="GMG86751.1"/>
    <property type="molecule type" value="Genomic_DNA"/>
</dbReference>
<dbReference type="PANTHER" id="PTHR47959">
    <property type="entry name" value="ATP-DEPENDENT RNA HELICASE RHLE-RELATED"/>
    <property type="match status" value="1"/>
</dbReference>
<dbReference type="SMART" id="SM00490">
    <property type="entry name" value="HELICc"/>
    <property type="match status" value="1"/>
</dbReference>
<accession>A0ABQ6LXG0</accession>
<feature type="short sequence motif" description="Q motif" evidence="6">
    <location>
        <begin position="1"/>
        <end position="29"/>
    </location>
</feature>
<dbReference type="InterPro" id="IPR001650">
    <property type="entry name" value="Helicase_C-like"/>
</dbReference>
<dbReference type="Proteomes" id="UP001224392">
    <property type="component" value="Unassembled WGS sequence"/>
</dbReference>
<feature type="domain" description="Helicase C-terminal" evidence="9">
    <location>
        <begin position="218"/>
        <end position="380"/>
    </location>
</feature>
<dbReference type="InterPro" id="IPR011545">
    <property type="entry name" value="DEAD/DEAH_box_helicase_dom"/>
</dbReference>
<organism evidence="11 12">
    <name type="scientific">Biformimicrobium ophioploci</name>
    <dbReference type="NCBI Taxonomy" id="3036711"/>
    <lineage>
        <taxon>Bacteria</taxon>
        <taxon>Pseudomonadati</taxon>
        <taxon>Pseudomonadota</taxon>
        <taxon>Gammaproteobacteria</taxon>
        <taxon>Cellvibrionales</taxon>
        <taxon>Microbulbiferaceae</taxon>
        <taxon>Biformimicrobium</taxon>
    </lineage>
</organism>
<evidence type="ECO:0000256" key="7">
    <source>
        <dbReference type="SAM" id="MobiDB-lite"/>
    </source>
</evidence>
<protein>
    <recommendedName>
        <fullName evidence="5">ATP-dependent RNA helicase RhlE</fullName>
        <ecNumber evidence="5">3.6.4.13</ecNumber>
    </recommendedName>
</protein>
<dbReference type="InterPro" id="IPR014014">
    <property type="entry name" value="RNA_helicase_DEAD_Q_motif"/>
</dbReference>
<feature type="region of interest" description="Disordered" evidence="7">
    <location>
        <begin position="375"/>
        <end position="466"/>
    </location>
</feature>
<dbReference type="Gene3D" id="3.40.50.300">
    <property type="entry name" value="P-loop containing nucleotide triphosphate hydrolases"/>
    <property type="match status" value="2"/>
</dbReference>
<dbReference type="InterPro" id="IPR028622">
    <property type="entry name" value="DEAD_helicase_RhlE"/>
</dbReference>
<feature type="compositionally biased region" description="Polar residues" evidence="7">
    <location>
        <begin position="387"/>
        <end position="397"/>
    </location>
</feature>
<keyword evidence="1 5" id="KW-0547">Nucleotide-binding</keyword>
<dbReference type="PROSITE" id="PS51192">
    <property type="entry name" value="HELICASE_ATP_BIND_1"/>
    <property type="match status" value="1"/>
</dbReference>
<dbReference type="RefSeq" id="WP_285763325.1">
    <property type="nucleotide sequence ID" value="NZ_BSYJ01000002.1"/>
</dbReference>